<gene>
    <name evidence="1" type="ORF">KPL71_001344</name>
</gene>
<keyword evidence="2" id="KW-1185">Reference proteome</keyword>
<name>A0ACB8NY94_CITSI</name>
<proteinExistence type="predicted"/>
<organism evidence="1 2">
    <name type="scientific">Citrus sinensis</name>
    <name type="common">Sweet orange</name>
    <name type="synonym">Citrus aurantium var. sinensis</name>
    <dbReference type="NCBI Taxonomy" id="2711"/>
    <lineage>
        <taxon>Eukaryota</taxon>
        <taxon>Viridiplantae</taxon>
        <taxon>Streptophyta</taxon>
        <taxon>Embryophyta</taxon>
        <taxon>Tracheophyta</taxon>
        <taxon>Spermatophyta</taxon>
        <taxon>Magnoliopsida</taxon>
        <taxon>eudicotyledons</taxon>
        <taxon>Gunneridae</taxon>
        <taxon>Pentapetalae</taxon>
        <taxon>rosids</taxon>
        <taxon>malvids</taxon>
        <taxon>Sapindales</taxon>
        <taxon>Rutaceae</taxon>
        <taxon>Aurantioideae</taxon>
        <taxon>Citrus</taxon>
    </lineage>
</organism>
<reference evidence="2" key="1">
    <citation type="journal article" date="2023" name="Hortic. Res.">
        <title>A chromosome-level phased genome enabling allele-level studies in sweet orange: a case study on citrus Huanglongbing tolerance.</title>
        <authorList>
            <person name="Wu B."/>
            <person name="Yu Q."/>
            <person name="Deng Z."/>
            <person name="Duan Y."/>
            <person name="Luo F."/>
            <person name="Gmitter F. Jr."/>
        </authorList>
    </citation>
    <scope>NUCLEOTIDE SEQUENCE [LARGE SCALE GENOMIC DNA]</scope>
    <source>
        <strain evidence="2">cv. Valencia</strain>
    </source>
</reference>
<evidence type="ECO:0000313" key="2">
    <source>
        <dbReference type="Proteomes" id="UP000829398"/>
    </source>
</evidence>
<accession>A0ACB8NY94</accession>
<evidence type="ECO:0000313" key="1">
    <source>
        <dbReference type="EMBL" id="KAH9802330.1"/>
    </source>
</evidence>
<comment type="caution">
    <text evidence="1">The sequence shown here is derived from an EMBL/GenBank/DDBJ whole genome shotgun (WGS) entry which is preliminary data.</text>
</comment>
<protein>
    <submittedName>
        <fullName evidence="1">tRNA dimethylallyltransferase 9</fullName>
    </submittedName>
</protein>
<dbReference type="EMBL" id="CM039170">
    <property type="protein sequence ID" value="KAH9802330.1"/>
    <property type="molecule type" value="Genomic_DNA"/>
</dbReference>
<sequence>MLMSGVCGGGGIRAWLKEKPLLRQFARRRRLFATSCSVASSKKEKVIVISGPTGAGKSRLALELAKRLNGEIISADSVQVYRGLDIGSAKPSSSDRKEVPHHLIDILHPCEDYSVGKFFEDARHATKDVLKKGRVPIVTGGTGLYLRWFIYGKPDVPKASPEIIAEVNSELADLQRDGDWYAAVEFVVKAGDPKARSLAANDWYRLRRSLEIIKSTGSPPSAFQIPYDSFREHSDSSETDHSYERNSSAGASDTNPKDLDYDFMCFFLSSHRLDLYRSIDLRCEDMLPVMGFCLRPHGFLMKVFFLIQTLQLEQLVIDKLWNTS</sequence>
<dbReference type="Proteomes" id="UP000829398">
    <property type="component" value="Chromosome 1"/>
</dbReference>